<gene>
    <name evidence="1" type="ORF">MNOR_LOCUS30098</name>
</gene>
<evidence type="ECO:0000313" key="1">
    <source>
        <dbReference type="EMBL" id="CAL4147633.1"/>
    </source>
</evidence>
<dbReference type="AlphaFoldDB" id="A0AAV2RYE7"/>
<feature type="non-terminal residue" evidence="1">
    <location>
        <position position="161"/>
    </location>
</feature>
<sequence length="161" mass="17773">MEIPLATLPLLTGSTICIVMFLSEKDILILILVFDLLQCRFSMGNTVRKQQNLSGNGNSQNCQATVFYTDKSLHHSAHRTVSSISSSSIGASSDCSWVTAQENTFDTTIKSLEDLDNFEDFHDPSSTLSNLLAQAGEDQFMKTVLAFCSYMEGRMDKLDNA</sequence>
<dbReference type="EMBL" id="CAXKWB010036159">
    <property type="protein sequence ID" value="CAL4147633.1"/>
    <property type="molecule type" value="Genomic_DNA"/>
</dbReference>
<proteinExistence type="predicted"/>
<protein>
    <submittedName>
        <fullName evidence="1">Uncharacterized protein</fullName>
    </submittedName>
</protein>
<organism evidence="1 2">
    <name type="scientific">Meganyctiphanes norvegica</name>
    <name type="common">Northern krill</name>
    <name type="synonym">Thysanopoda norvegica</name>
    <dbReference type="NCBI Taxonomy" id="48144"/>
    <lineage>
        <taxon>Eukaryota</taxon>
        <taxon>Metazoa</taxon>
        <taxon>Ecdysozoa</taxon>
        <taxon>Arthropoda</taxon>
        <taxon>Crustacea</taxon>
        <taxon>Multicrustacea</taxon>
        <taxon>Malacostraca</taxon>
        <taxon>Eumalacostraca</taxon>
        <taxon>Eucarida</taxon>
        <taxon>Euphausiacea</taxon>
        <taxon>Euphausiidae</taxon>
        <taxon>Meganyctiphanes</taxon>
    </lineage>
</organism>
<accession>A0AAV2RYE7</accession>
<keyword evidence="2" id="KW-1185">Reference proteome</keyword>
<name>A0AAV2RYE7_MEGNR</name>
<dbReference type="Proteomes" id="UP001497623">
    <property type="component" value="Unassembled WGS sequence"/>
</dbReference>
<reference evidence="1 2" key="1">
    <citation type="submission" date="2024-05" db="EMBL/GenBank/DDBJ databases">
        <authorList>
            <person name="Wallberg A."/>
        </authorList>
    </citation>
    <scope>NUCLEOTIDE SEQUENCE [LARGE SCALE GENOMIC DNA]</scope>
</reference>
<comment type="caution">
    <text evidence="1">The sequence shown here is derived from an EMBL/GenBank/DDBJ whole genome shotgun (WGS) entry which is preliminary data.</text>
</comment>
<evidence type="ECO:0000313" key="2">
    <source>
        <dbReference type="Proteomes" id="UP001497623"/>
    </source>
</evidence>